<evidence type="ECO:0000313" key="2">
    <source>
        <dbReference type="Proteomes" id="UP000265801"/>
    </source>
</evidence>
<evidence type="ECO:0000313" key="1">
    <source>
        <dbReference type="EMBL" id="RIW33604.1"/>
    </source>
</evidence>
<proteinExistence type="predicted"/>
<sequence length="62" mass="6575">MRPAVEDYLKACAMLSYLEGEKSPEAQVCEGGRKSSGIVEAEGNYPGNGLQWTLSIAAGLMP</sequence>
<accession>A0A3A1R0R4</accession>
<reference evidence="1 2" key="1">
    <citation type="submission" date="2018-09" db="EMBL/GenBank/DDBJ databases">
        <title>Bacillus saliacetes sp. nov., isolated from Thai shrimp paste (Ka-pi).</title>
        <authorList>
            <person name="Daroonpunt R."/>
            <person name="Tanasupawat S."/>
            <person name="Yiamsombut S."/>
        </authorList>
    </citation>
    <scope>NUCLEOTIDE SEQUENCE [LARGE SCALE GENOMIC DNA]</scope>
    <source>
        <strain evidence="1 2">SKP7-4</strain>
    </source>
</reference>
<keyword evidence="2" id="KW-1185">Reference proteome</keyword>
<protein>
    <submittedName>
        <fullName evidence="1">Uncharacterized protein</fullName>
    </submittedName>
</protein>
<gene>
    <name evidence="1" type="ORF">D3H55_11005</name>
</gene>
<dbReference type="Proteomes" id="UP000265801">
    <property type="component" value="Unassembled WGS sequence"/>
</dbReference>
<organism evidence="1 2">
    <name type="scientific">Bacillus salacetis</name>
    <dbReference type="NCBI Taxonomy" id="2315464"/>
    <lineage>
        <taxon>Bacteria</taxon>
        <taxon>Bacillati</taxon>
        <taxon>Bacillota</taxon>
        <taxon>Bacilli</taxon>
        <taxon>Bacillales</taxon>
        <taxon>Bacillaceae</taxon>
        <taxon>Bacillus</taxon>
    </lineage>
</organism>
<dbReference type="AlphaFoldDB" id="A0A3A1R0R4"/>
<dbReference type="EMBL" id="QXIR01000013">
    <property type="protein sequence ID" value="RIW33604.1"/>
    <property type="molecule type" value="Genomic_DNA"/>
</dbReference>
<comment type="caution">
    <text evidence="1">The sequence shown here is derived from an EMBL/GenBank/DDBJ whole genome shotgun (WGS) entry which is preliminary data.</text>
</comment>
<name>A0A3A1R0R4_9BACI</name>